<reference evidence="3" key="2">
    <citation type="submission" date="2019-07" db="EMBL/GenBank/DDBJ databases">
        <authorList>
            <person name="Whitman W."/>
            <person name="Huntemann M."/>
            <person name="Clum A."/>
            <person name="Pillay M."/>
            <person name="Palaniappan K."/>
            <person name="Varghese N."/>
            <person name="Mikhailova N."/>
            <person name="Stamatis D."/>
            <person name="Reddy T."/>
            <person name="Daum C."/>
            <person name="Shapiro N."/>
            <person name="Ivanova N."/>
            <person name="Kyrpides N."/>
            <person name="Woyke T."/>
        </authorList>
    </citation>
    <scope>NUCLEOTIDE SEQUENCE</scope>
    <source>
        <strain evidence="3">CGMCC 1.10685</strain>
    </source>
</reference>
<accession>A0A562PH85</accession>
<dbReference type="Proteomes" id="UP000437862">
    <property type="component" value="Chromosome"/>
</dbReference>
<dbReference type="OrthoDB" id="8775146at2"/>
<evidence type="ECO:0000313" key="3">
    <source>
        <dbReference type="EMBL" id="TWI43801.1"/>
    </source>
</evidence>
<protein>
    <submittedName>
        <fullName evidence="3">Uncharacterized protein</fullName>
    </submittedName>
</protein>
<dbReference type="EMBL" id="CP046904">
    <property type="protein sequence ID" value="QGZ42642.1"/>
    <property type="molecule type" value="Genomic_DNA"/>
</dbReference>
<reference evidence="2 5" key="3">
    <citation type="submission" date="2019-12" db="EMBL/GenBank/DDBJ databases">
        <title>Draft Genome Sequences of Six Type Strains of the Genus Massilia.</title>
        <authorList>
            <person name="Miess H."/>
            <person name="Frediansyah A."/>
            <person name="Goeker M."/>
            <person name="Gross H."/>
        </authorList>
    </citation>
    <scope>NUCLEOTIDE SEQUENCE [LARGE SCALE GENOMIC DNA]</scope>
    <source>
        <strain evidence="2 5">DSM 26639</strain>
    </source>
</reference>
<dbReference type="Proteomes" id="UP000315112">
    <property type="component" value="Unassembled WGS sequence"/>
</dbReference>
<evidence type="ECO:0000313" key="2">
    <source>
        <dbReference type="EMBL" id="QGZ42642.1"/>
    </source>
</evidence>
<sequence>MNGIVTVGLPAQVLLKLARYFEQREEAVDLGAALGDIVETWLADRERAGALAERVGMAEGDVPRGYHWKELFLPHGTRLRLYLRGPDDYAQVVGDQLLFQGEPTSPNQFVRMFRYIPCNAWDNVVLLFPGERHWVRAKHLRRSHAGPRDRRGRAVSKSPAR</sequence>
<evidence type="ECO:0000256" key="1">
    <source>
        <dbReference type="SAM" id="MobiDB-lite"/>
    </source>
</evidence>
<dbReference type="EMBL" id="VLKW01000011">
    <property type="protein sequence ID" value="TWI43801.1"/>
    <property type="molecule type" value="Genomic_DNA"/>
</dbReference>
<name>A0A562PH85_9BURK</name>
<reference evidence="3 4" key="1">
    <citation type="journal article" date="2015" name="Stand. Genomic Sci.">
        <title>Genomic Encyclopedia of Bacterial and Archaeal Type Strains, Phase III: the genomes of soil and plant-associated and newly described type strains.</title>
        <authorList>
            <person name="Whitman W.B."/>
            <person name="Woyke T."/>
            <person name="Klenk H.P."/>
            <person name="Zhou Y."/>
            <person name="Lilburn T.G."/>
            <person name="Beck B.J."/>
            <person name="De Vos P."/>
            <person name="Vandamme P."/>
            <person name="Eisen J.A."/>
            <person name="Garrity G."/>
            <person name="Hugenholtz P."/>
            <person name="Kyrpides N.C."/>
        </authorList>
    </citation>
    <scope>NUCLEOTIDE SEQUENCE [LARGE SCALE GENOMIC DNA]</scope>
    <source>
        <strain evidence="3 4">CGMCC 1.10685</strain>
    </source>
</reference>
<keyword evidence="5" id="KW-1185">Reference proteome</keyword>
<feature type="region of interest" description="Disordered" evidence="1">
    <location>
        <begin position="142"/>
        <end position="161"/>
    </location>
</feature>
<dbReference type="AlphaFoldDB" id="A0A562PH85"/>
<proteinExistence type="predicted"/>
<evidence type="ECO:0000313" key="5">
    <source>
        <dbReference type="Proteomes" id="UP000437862"/>
    </source>
</evidence>
<organism evidence="3 4">
    <name type="scientific">Pseudoduganella flava</name>
    <dbReference type="NCBI Taxonomy" id="871742"/>
    <lineage>
        <taxon>Bacteria</taxon>
        <taxon>Pseudomonadati</taxon>
        <taxon>Pseudomonadota</taxon>
        <taxon>Betaproteobacteria</taxon>
        <taxon>Burkholderiales</taxon>
        <taxon>Oxalobacteraceae</taxon>
        <taxon>Telluria group</taxon>
        <taxon>Pseudoduganella</taxon>
    </lineage>
</organism>
<evidence type="ECO:0000313" key="4">
    <source>
        <dbReference type="Proteomes" id="UP000315112"/>
    </source>
</evidence>
<dbReference type="RefSeq" id="WP_145880115.1">
    <property type="nucleotide sequence ID" value="NZ_CP046904.1"/>
</dbReference>
<gene>
    <name evidence="2" type="ORF">GO485_28810</name>
    <name evidence="3" type="ORF">IP92_04855</name>
</gene>